<dbReference type="GO" id="GO:0046872">
    <property type="term" value="F:metal ion binding"/>
    <property type="evidence" value="ECO:0007669"/>
    <property type="project" value="UniProtKB-KW"/>
</dbReference>
<keyword evidence="3 6" id="KW-0479">Metal-binding</keyword>
<evidence type="ECO:0000259" key="7">
    <source>
        <dbReference type="PROSITE" id="PS51007"/>
    </source>
</evidence>
<evidence type="ECO:0000313" key="11">
    <source>
        <dbReference type="Proteomes" id="UP000032702"/>
    </source>
</evidence>
<feature type="domain" description="Cytochrome c" evidence="7">
    <location>
        <begin position="21"/>
        <end position="149"/>
    </location>
</feature>
<reference evidence="8 10" key="2">
    <citation type="journal article" date="2011" name="Mol. Biol. Evol.">
        <title>Comparative genomic analysis of fruiting body formation in Myxococcales.</title>
        <authorList>
            <person name="Huntley S."/>
            <person name="Hamann N."/>
            <person name="Wegener-Feldbrugge S."/>
            <person name="Treuner-Lange A."/>
            <person name="Kube M."/>
            <person name="Reinhardt R."/>
            <person name="Klages S."/>
            <person name="Muller R."/>
            <person name="Ronning C.M."/>
            <person name="Nierman W.C."/>
            <person name="Sogaard-Andersen L."/>
        </authorList>
    </citation>
    <scope>NUCLEOTIDE SEQUENCE [LARGE SCALE GENOMIC DNA]</scope>
    <source>
        <strain evidence="8 10">DW4/3-1</strain>
    </source>
</reference>
<gene>
    <name evidence="8" type="ordered locus">STAUR_4616</name>
    <name evidence="9" type="ORF">STIAU_6865</name>
</gene>
<dbReference type="PANTHER" id="PTHR47235">
    <property type="entry name" value="BLR6548 PROTEIN"/>
    <property type="match status" value="1"/>
</dbReference>
<dbReference type="InterPro" id="IPR036909">
    <property type="entry name" value="Cyt_c-like_dom_sf"/>
</dbReference>
<name>Q09AY3_STIAD</name>
<keyword evidence="2 6" id="KW-0349">Heme</keyword>
<dbReference type="eggNOG" id="COG0683">
    <property type="taxonomic scope" value="Bacteria"/>
</dbReference>
<organism evidence="9 11">
    <name type="scientific">Stigmatella aurantiaca (strain DW4/3-1)</name>
    <dbReference type="NCBI Taxonomy" id="378806"/>
    <lineage>
        <taxon>Bacteria</taxon>
        <taxon>Pseudomonadati</taxon>
        <taxon>Myxococcota</taxon>
        <taxon>Myxococcia</taxon>
        <taxon>Myxococcales</taxon>
        <taxon>Cystobacterineae</taxon>
        <taxon>Archangiaceae</taxon>
        <taxon>Stigmatella</taxon>
    </lineage>
</organism>
<evidence type="ECO:0000313" key="10">
    <source>
        <dbReference type="Proteomes" id="UP000001351"/>
    </source>
</evidence>
<dbReference type="STRING" id="378806.STAUR_4616"/>
<dbReference type="PATRIC" id="fig|378806.16.peg.8247"/>
<dbReference type="AlphaFoldDB" id="Q09AY3"/>
<keyword evidence="5 6" id="KW-0408">Iron</keyword>
<evidence type="ECO:0000256" key="6">
    <source>
        <dbReference type="PROSITE-ProRule" id="PRU00433"/>
    </source>
</evidence>
<protein>
    <submittedName>
        <fullName evidence="8 9">Cytochrome c</fullName>
    </submittedName>
</protein>
<dbReference type="InterPro" id="IPR009056">
    <property type="entry name" value="Cyt_c-like_dom"/>
</dbReference>
<dbReference type="Pfam" id="PF00034">
    <property type="entry name" value="Cytochrom_C"/>
    <property type="match status" value="1"/>
</dbReference>
<comment type="similarity">
    <text evidence="1">Belongs to the leucine-binding protein family.</text>
</comment>
<sequence>MVVLLGGACRQEVPSTTRDLEAAKRGRSLFQRGTSARDTPLVGQLGPEQIDLSGSVAACARCHTPSGRGSEEGGVEVPDIRPEALRHPRARTSVDVEDRSRPAYGRDTLLRAITEGRSASGRPLGVAMPRYVLAPAEREELLAYLETLGETPDPGITPTTLTVGAALPLSGRLGEAGQDVEQVLRAAFEEVNAEGGIYRRRLELVVEDDSAPVGPDATTRLLERGVLALVGSLRKGVPTSDTLLRREGVALVLPTALTEEARGSDSPIFFLYPEEPIQARLVVQHLARENESQLRRQPLAVVRTDDAAGLAWARAAREEALRRELHPPTEFPLSEGAAGLEALQNLRQAPPPALLYAGPPEGLKSLVEMLESWKLATRVYAPARLASPSAVTGGPLPLFFVYPPGVEAREDHLRAFTAFLERHGLRPRHTAFQLGAYAASRVLVEALRRSGADVTRADLMLHLEALRDFDTGVTPPVTFGVNRRVGVQGAQLVRLDAASGRWEAASPWIPLSP</sequence>
<dbReference type="EMBL" id="CP002271">
    <property type="protein sequence ID" value="ADO72396.1"/>
    <property type="molecule type" value="Genomic_DNA"/>
</dbReference>
<evidence type="ECO:0000313" key="8">
    <source>
        <dbReference type="EMBL" id="ADO72396.1"/>
    </source>
</evidence>
<evidence type="ECO:0000313" key="9">
    <source>
        <dbReference type="EMBL" id="EAU68909.1"/>
    </source>
</evidence>
<dbReference type="InterPro" id="IPR028082">
    <property type="entry name" value="Peripla_BP_I"/>
</dbReference>
<dbReference type="Proteomes" id="UP000001351">
    <property type="component" value="Chromosome"/>
</dbReference>
<dbReference type="SUPFAM" id="SSF53822">
    <property type="entry name" value="Periplasmic binding protein-like I"/>
    <property type="match status" value="1"/>
</dbReference>
<dbReference type="Proteomes" id="UP000032702">
    <property type="component" value="Unassembled WGS sequence"/>
</dbReference>
<dbReference type="Gene3D" id="3.40.50.2300">
    <property type="match status" value="2"/>
</dbReference>
<proteinExistence type="inferred from homology"/>
<dbReference type="Pfam" id="PF13458">
    <property type="entry name" value="Peripla_BP_6"/>
    <property type="match status" value="1"/>
</dbReference>
<dbReference type="EMBL" id="AAMD01000011">
    <property type="protein sequence ID" value="EAU68909.1"/>
    <property type="molecule type" value="Genomic_DNA"/>
</dbReference>
<accession>Q09AY3</accession>
<evidence type="ECO:0000256" key="2">
    <source>
        <dbReference type="ARBA" id="ARBA00022617"/>
    </source>
</evidence>
<dbReference type="OrthoDB" id="5558268at2"/>
<dbReference type="GO" id="GO:0009055">
    <property type="term" value="F:electron transfer activity"/>
    <property type="evidence" value="ECO:0007669"/>
    <property type="project" value="InterPro"/>
</dbReference>
<dbReference type="HOGENOM" id="CLU_037508_0_0_7"/>
<dbReference type="GO" id="GO:0020037">
    <property type="term" value="F:heme binding"/>
    <property type="evidence" value="ECO:0007669"/>
    <property type="project" value="InterPro"/>
</dbReference>
<reference evidence="9 11" key="1">
    <citation type="submission" date="2006-04" db="EMBL/GenBank/DDBJ databases">
        <authorList>
            <person name="Nierman W.C."/>
        </authorList>
    </citation>
    <scope>NUCLEOTIDE SEQUENCE [LARGE SCALE GENOMIC DNA]</scope>
    <source>
        <strain evidence="9 11">DW4/3-1</strain>
    </source>
</reference>
<evidence type="ECO:0000256" key="3">
    <source>
        <dbReference type="ARBA" id="ARBA00022723"/>
    </source>
</evidence>
<evidence type="ECO:0000256" key="4">
    <source>
        <dbReference type="ARBA" id="ARBA00022729"/>
    </source>
</evidence>
<evidence type="ECO:0000256" key="1">
    <source>
        <dbReference type="ARBA" id="ARBA00010062"/>
    </source>
</evidence>
<dbReference type="InterPro" id="IPR028081">
    <property type="entry name" value="Leu-bd"/>
</dbReference>
<dbReference type="eggNOG" id="COG2010">
    <property type="taxonomic scope" value="Bacteria"/>
</dbReference>
<dbReference type="PROSITE" id="PS51007">
    <property type="entry name" value="CYTC"/>
    <property type="match status" value="1"/>
</dbReference>
<dbReference type="PANTHER" id="PTHR47235:SF1">
    <property type="entry name" value="BLR6548 PROTEIN"/>
    <property type="match status" value="1"/>
</dbReference>
<dbReference type="SUPFAM" id="SSF46626">
    <property type="entry name" value="Cytochrome c"/>
    <property type="match status" value="1"/>
</dbReference>
<dbReference type="Gene3D" id="1.10.760.10">
    <property type="entry name" value="Cytochrome c-like domain"/>
    <property type="match status" value="1"/>
</dbReference>
<dbReference type="KEGG" id="sur:STAUR_4616"/>
<keyword evidence="4" id="KW-0732">Signal</keyword>
<evidence type="ECO:0000256" key="5">
    <source>
        <dbReference type="ARBA" id="ARBA00023004"/>
    </source>
</evidence>
<keyword evidence="10" id="KW-1185">Reference proteome</keyword>